<dbReference type="CDD" id="cd04301">
    <property type="entry name" value="NAT_SF"/>
    <property type="match status" value="1"/>
</dbReference>
<reference evidence="2" key="1">
    <citation type="submission" date="2022-06" db="EMBL/GenBank/DDBJ databases">
        <authorList>
            <person name="Berger JAMES D."/>
            <person name="Berger JAMES D."/>
        </authorList>
    </citation>
    <scope>NUCLEOTIDE SEQUENCE [LARGE SCALE GENOMIC DNA]</scope>
</reference>
<accession>A0AA85JJR0</accession>
<evidence type="ECO:0000313" key="2">
    <source>
        <dbReference type="Proteomes" id="UP000050795"/>
    </source>
</evidence>
<proteinExistence type="predicted"/>
<dbReference type="Pfam" id="PF13673">
    <property type="entry name" value="Acetyltransf_10"/>
    <property type="match status" value="1"/>
</dbReference>
<name>A0AA85JJR0_TRIRE</name>
<evidence type="ECO:0000313" key="3">
    <source>
        <dbReference type="WBParaSite" id="TREG1_35010.1"/>
    </source>
</evidence>
<reference evidence="3" key="2">
    <citation type="submission" date="2023-11" db="UniProtKB">
        <authorList>
            <consortium name="WormBaseParasite"/>
        </authorList>
    </citation>
    <scope>IDENTIFICATION</scope>
</reference>
<sequence length="400" mass="46392">MFHIKSIEAQDINQAYEFTINLFQHHYGTEMKSYLEKDEFERLFNIDFLKGLLLMYTPKNNNNNHNNYKNTNEGIKDKKTTTSRPIGCMIYFIDISPLHGGYGIMLDQFFIISEFRRQGLGHMMMNRLCKEVIAINGSYIKLSYQEGNGLEKFYTDLGFINHSHGQYGLHIFELYGKSQVIDFLHNYESELQGQHEQEQKMSIITFPCHNNQSSSSSQLSTFLPSWCDTSTEVNDLRFPKAQIVTVLSYTKTNNCYELNNTIDSSLQFSGVKCAQDQLHNYKGMCIYVEQCYVCCWLGPMLNFTDFVGDLSILSKRYIWSRVKLWSQLVPELCGFVWEVPCGDVYDIDSLDMDCLKGISLAKQLIQLNITDDTIQEGWNINYLDRKNIEILSGKLSKDFM</sequence>
<dbReference type="GO" id="GO:0016747">
    <property type="term" value="F:acyltransferase activity, transferring groups other than amino-acyl groups"/>
    <property type="evidence" value="ECO:0007669"/>
    <property type="project" value="InterPro"/>
</dbReference>
<dbReference type="InterPro" id="IPR016181">
    <property type="entry name" value="Acyl_CoA_acyltransferase"/>
</dbReference>
<dbReference type="AlphaFoldDB" id="A0AA85JJR0"/>
<evidence type="ECO:0000259" key="1">
    <source>
        <dbReference type="Pfam" id="PF13673"/>
    </source>
</evidence>
<feature type="domain" description="N-acetyltransferase" evidence="1">
    <location>
        <begin position="106"/>
        <end position="166"/>
    </location>
</feature>
<dbReference type="WBParaSite" id="TREG1_35010.1">
    <property type="protein sequence ID" value="TREG1_35010.1"/>
    <property type="gene ID" value="TREG1_35010"/>
</dbReference>
<dbReference type="InterPro" id="IPR000182">
    <property type="entry name" value="GNAT_dom"/>
</dbReference>
<dbReference type="SUPFAM" id="SSF55729">
    <property type="entry name" value="Acyl-CoA N-acyltransferases (Nat)"/>
    <property type="match status" value="1"/>
</dbReference>
<organism evidence="2 3">
    <name type="scientific">Trichobilharzia regenti</name>
    <name type="common">Nasal bird schistosome</name>
    <dbReference type="NCBI Taxonomy" id="157069"/>
    <lineage>
        <taxon>Eukaryota</taxon>
        <taxon>Metazoa</taxon>
        <taxon>Spiralia</taxon>
        <taxon>Lophotrochozoa</taxon>
        <taxon>Platyhelminthes</taxon>
        <taxon>Trematoda</taxon>
        <taxon>Digenea</taxon>
        <taxon>Strigeidida</taxon>
        <taxon>Schistosomatoidea</taxon>
        <taxon>Schistosomatidae</taxon>
        <taxon>Trichobilharzia</taxon>
    </lineage>
</organism>
<protein>
    <recommendedName>
        <fullName evidence="1">N-acetyltransferase domain-containing protein</fullName>
    </recommendedName>
</protein>
<dbReference type="Proteomes" id="UP000050795">
    <property type="component" value="Unassembled WGS sequence"/>
</dbReference>
<dbReference type="Gene3D" id="3.40.630.30">
    <property type="match status" value="1"/>
</dbReference>
<keyword evidence="2" id="KW-1185">Reference proteome</keyword>